<name>A0ABS3WE03_9BACL</name>
<accession>A0ABS3WE03</accession>
<sequence>MRAAIVCCFWNLQENRHGDLLDELAEAGHDVSLAHCLHQCAGCRRGPALEKDGVWHGEPDKEALRRAIGFDAEPDGNRLPDRRKPD</sequence>
<protein>
    <recommendedName>
        <fullName evidence="4">DUF1450 domain-containing protein</fullName>
    </recommendedName>
</protein>
<feature type="region of interest" description="Disordered" evidence="1">
    <location>
        <begin position="66"/>
        <end position="86"/>
    </location>
</feature>
<feature type="compositionally biased region" description="Basic and acidic residues" evidence="1">
    <location>
        <begin position="75"/>
        <end position="86"/>
    </location>
</feature>
<dbReference type="RefSeq" id="WP_208849313.1">
    <property type="nucleotide sequence ID" value="NZ_JAGGDJ010000019.1"/>
</dbReference>
<evidence type="ECO:0000313" key="3">
    <source>
        <dbReference type="Proteomes" id="UP000670947"/>
    </source>
</evidence>
<keyword evidence="3" id="KW-1185">Reference proteome</keyword>
<gene>
    <name evidence="2" type="ORF">I8J29_20245</name>
</gene>
<evidence type="ECO:0000313" key="2">
    <source>
        <dbReference type="EMBL" id="MBO7746550.1"/>
    </source>
</evidence>
<reference evidence="2 3" key="1">
    <citation type="submission" date="2021-03" db="EMBL/GenBank/DDBJ databases">
        <title>Paenibacillus artemisicola MWE-103 whole genome sequence.</title>
        <authorList>
            <person name="Ham Y.J."/>
        </authorList>
    </citation>
    <scope>NUCLEOTIDE SEQUENCE [LARGE SCALE GENOMIC DNA]</scope>
    <source>
        <strain evidence="2 3">MWE-103</strain>
    </source>
</reference>
<comment type="caution">
    <text evidence="2">The sequence shown here is derived from an EMBL/GenBank/DDBJ whole genome shotgun (WGS) entry which is preliminary data.</text>
</comment>
<evidence type="ECO:0000256" key="1">
    <source>
        <dbReference type="SAM" id="MobiDB-lite"/>
    </source>
</evidence>
<dbReference type="Proteomes" id="UP000670947">
    <property type="component" value="Unassembled WGS sequence"/>
</dbReference>
<proteinExistence type="predicted"/>
<evidence type="ECO:0008006" key="4">
    <source>
        <dbReference type="Google" id="ProtNLM"/>
    </source>
</evidence>
<organism evidence="2 3">
    <name type="scientific">Paenibacillus artemisiicola</name>
    <dbReference type="NCBI Taxonomy" id="1172618"/>
    <lineage>
        <taxon>Bacteria</taxon>
        <taxon>Bacillati</taxon>
        <taxon>Bacillota</taxon>
        <taxon>Bacilli</taxon>
        <taxon>Bacillales</taxon>
        <taxon>Paenibacillaceae</taxon>
        <taxon>Paenibacillus</taxon>
    </lineage>
</organism>
<dbReference type="EMBL" id="JAGGDJ010000019">
    <property type="protein sequence ID" value="MBO7746550.1"/>
    <property type="molecule type" value="Genomic_DNA"/>
</dbReference>